<evidence type="ECO:0000256" key="5">
    <source>
        <dbReference type="ARBA" id="ARBA00022448"/>
    </source>
</evidence>
<evidence type="ECO:0000256" key="4">
    <source>
        <dbReference type="ARBA" id="ARBA00020268"/>
    </source>
</evidence>
<dbReference type="AlphaFoldDB" id="A0A1Q2C4C8"/>
<keyword evidence="10" id="KW-0406">Ion transport</keyword>
<reference evidence="14 16" key="1">
    <citation type="journal article" date="2016" name="Sci. Rep.">
        <title>Accelerated dysbiosis of gut microbiota during aggravation of DSS-induced colitis by a butyrate-producing bacterium.</title>
        <authorList>
            <person name="Zhang Q."/>
            <person name="Wu Y."/>
            <person name="Wang J."/>
            <person name="Wu G."/>
            <person name="Long W."/>
            <person name="Xue Z."/>
            <person name="Wang L."/>
            <person name="Zhang X."/>
            <person name="Pang X."/>
            <person name="Zhao Y."/>
            <person name="Zhao L."/>
            <person name="Zhang C."/>
        </authorList>
    </citation>
    <scope>NUCLEOTIDE SEQUENCE [LARGE SCALE GENOMIC DNA]</scope>
    <source>
        <strain evidence="14 16">BPB5</strain>
    </source>
</reference>
<comment type="similarity">
    <text evidence="3">Belongs to the multi antimicrobial extrusion (MATE) (TC 2.A.66.1) family.</text>
</comment>
<evidence type="ECO:0000256" key="3">
    <source>
        <dbReference type="ARBA" id="ARBA00010199"/>
    </source>
</evidence>
<evidence type="ECO:0000256" key="8">
    <source>
        <dbReference type="ARBA" id="ARBA00022692"/>
    </source>
</evidence>
<comment type="subcellular location">
    <subcellularLocation>
        <location evidence="2">Cell membrane</location>
        <topology evidence="2">Multi-pass membrane protein</topology>
    </subcellularLocation>
</comment>
<dbReference type="GO" id="GO:0006811">
    <property type="term" value="P:monoatomic ion transport"/>
    <property type="evidence" value="ECO:0007669"/>
    <property type="project" value="UniProtKB-KW"/>
</dbReference>
<reference evidence="15" key="3">
    <citation type="submission" date="2020-02" db="EMBL/GenBank/DDBJ databases">
        <authorList>
            <person name="Littmann E."/>
            <person name="Sorbara M."/>
        </authorList>
    </citation>
    <scope>NUCLEOTIDE SEQUENCE</scope>
    <source>
        <strain evidence="15">MSK.14.57</strain>
    </source>
</reference>
<reference evidence="15 17" key="2">
    <citation type="journal article" date="2020" name="Cell Host Microbe">
        <title>Functional and Genomic Variation between Human-Derived Isolates of Lachnospiraceae Reveals Inter- and Intra-Species Diversity.</title>
        <authorList>
            <person name="Sorbara M.T."/>
            <person name="Littmann E.R."/>
            <person name="Fontana E."/>
            <person name="Moody T.U."/>
            <person name="Kohout C.E."/>
            <person name="Gjonbalaj M."/>
            <person name="Eaton V."/>
            <person name="Seok R."/>
            <person name="Leiner I.M."/>
            <person name="Pamer E.G."/>
        </authorList>
    </citation>
    <scope>NUCLEOTIDE SEQUENCE [LARGE SCALE GENOMIC DNA]</scope>
    <source>
        <strain evidence="15 17">MSK.14.57</strain>
    </source>
</reference>
<accession>A0A1Q2C4C8</accession>
<dbReference type="GO" id="GO:0005886">
    <property type="term" value="C:plasma membrane"/>
    <property type="evidence" value="ECO:0007669"/>
    <property type="project" value="UniProtKB-SubCell"/>
</dbReference>
<dbReference type="Pfam" id="PF01554">
    <property type="entry name" value="MatE"/>
    <property type="match status" value="2"/>
</dbReference>
<keyword evidence="6" id="KW-0050">Antiport</keyword>
<evidence type="ECO:0000256" key="7">
    <source>
        <dbReference type="ARBA" id="ARBA00022475"/>
    </source>
</evidence>
<feature type="transmembrane region" description="Helical" evidence="13">
    <location>
        <begin position="147"/>
        <end position="168"/>
    </location>
</feature>
<sequence>MVRKIKIEKRCKKKKMKQRRFTNKKLIALMLPLAVDQLLNSFMGTVDTLVVSNLGSAAISAVSLVDSINILVVQAFFALASGGTVVCSHYLGCEKKERATNAARQLVFITFAMSLVIAIACHLFSNQLLGVIFGQVEPAVMDNAKKYFFFSAMSYPFIALYDDGACILRAQENSKLPMQISFVANGINVALNLIFVWVLHLGVAGSSAATMIARAFAMVAVLYKLRNPKMKIQLRDYSSIRPEWEEIKRILHIGVPSGIENGMFQFGKLAIQSTVSLMGTAAIAAQGMTNIIENLNGIMSIGMGIGLMTVVGECLGAGEKEEAVYYIKKISIAAEVVLIATCLLMFGLTYPITYFGGMEPESAKLCIFMVTCITIVKPIVWIMAFIPPYGFRAAGDVRFTMTTSMLCMWFCRVVLAMVLARVFHMGPIAVWIGMFTDWTIRGIIYTIRFKNRKWLAHQVI</sequence>
<evidence type="ECO:0000256" key="6">
    <source>
        <dbReference type="ARBA" id="ARBA00022449"/>
    </source>
</evidence>
<evidence type="ECO:0000256" key="9">
    <source>
        <dbReference type="ARBA" id="ARBA00022989"/>
    </source>
</evidence>
<name>A0A1Q2C4C8_ANAHA</name>
<dbReference type="PIRSF" id="PIRSF006603">
    <property type="entry name" value="DinF"/>
    <property type="match status" value="1"/>
</dbReference>
<dbReference type="EMBL" id="JAAITB010000009">
    <property type="protein sequence ID" value="NSJ79067.1"/>
    <property type="molecule type" value="Genomic_DNA"/>
</dbReference>
<feature type="transmembrane region" description="Helical" evidence="13">
    <location>
        <begin position="105"/>
        <end position="125"/>
    </location>
</feature>
<evidence type="ECO:0000313" key="14">
    <source>
        <dbReference type="EMBL" id="AQP38510.1"/>
    </source>
</evidence>
<feature type="transmembrane region" description="Helical" evidence="13">
    <location>
        <begin position="362"/>
        <end position="387"/>
    </location>
</feature>
<keyword evidence="5" id="KW-0813">Transport</keyword>
<keyword evidence="17" id="KW-1185">Reference proteome</keyword>
<feature type="transmembrane region" description="Helical" evidence="13">
    <location>
        <begin position="399"/>
        <end position="422"/>
    </location>
</feature>
<dbReference type="GO" id="GO:0015297">
    <property type="term" value="F:antiporter activity"/>
    <property type="evidence" value="ECO:0007669"/>
    <property type="project" value="UniProtKB-KW"/>
</dbReference>
<evidence type="ECO:0000256" key="2">
    <source>
        <dbReference type="ARBA" id="ARBA00004651"/>
    </source>
</evidence>
<dbReference type="PANTHER" id="PTHR43298">
    <property type="entry name" value="MULTIDRUG RESISTANCE PROTEIN NORM-RELATED"/>
    <property type="match status" value="1"/>
</dbReference>
<comment type="function">
    <text evidence="1">Multidrug efflux pump.</text>
</comment>
<gene>
    <name evidence="14" type="ORF">DO83_02010</name>
    <name evidence="15" type="ORF">G5A72_05605</name>
</gene>
<keyword evidence="14" id="KW-0762">Sugar transport</keyword>
<evidence type="ECO:0000313" key="15">
    <source>
        <dbReference type="EMBL" id="NSJ79067.1"/>
    </source>
</evidence>
<keyword evidence="8 13" id="KW-0812">Transmembrane</keyword>
<proteinExistence type="inferred from homology"/>
<dbReference type="Proteomes" id="UP001644750">
    <property type="component" value="Unassembled WGS sequence"/>
</dbReference>
<evidence type="ECO:0000313" key="17">
    <source>
        <dbReference type="Proteomes" id="UP001644750"/>
    </source>
</evidence>
<dbReference type="InterPro" id="IPR002528">
    <property type="entry name" value="MATE_fam"/>
</dbReference>
<feature type="transmembrane region" description="Helical" evidence="13">
    <location>
        <begin position="205"/>
        <end position="225"/>
    </location>
</feature>
<dbReference type="PANTHER" id="PTHR43298:SF2">
    <property type="entry name" value="FMN_FAD EXPORTER YEEO-RELATED"/>
    <property type="match status" value="1"/>
</dbReference>
<feature type="transmembrane region" description="Helical" evidence="13">
    <location>
        <begin position="330"/>
        <end position="350"/>
    </location>
</feature>
<dbReference type="InterPro" id="IPR050222">
    <property type="entry name" value="MATE_MdtK"/>
</dbReference>
<keyword evidence="11 13" id="KW-0472">Membrane</keyword>
<evidence type="ECO:0000313" key="16">
    <source>
        <dbReference type="Proteomes" id="UP000188159"/>
    </source>
</evidence>
<evidence type="ECO:0000256" key="12">
    <source>
        <dbReference type="ARBA" id="ARBA00031636"/>
    </source>
</evidence>
<evidence type="ECO:0000256" key="13">
    <source>
        <dbReference type="SAM" id="Phobius"/>
    </source>
</evidence>
<dbReference type="CDD" id="cd13137">
    <property type="entry name" value="MATE_NorM_like"/>
    <property type="match status" value="1"/>
</dbReference>
<keyword evidence="9 13" id="KW-1133">Transmembrane helix</keyword>
<evidence type="ECO:0000256" key="11">
    <source>
        <dbReference type="ARBA" id="ARBA00023136"/>
    </source>
</evidence>
<feature type="transmembrane region" description="Helical" evidence="13">
    <location>
        <begin position="67"/>
        <end position="93"/>
    </location>
</feature>
<dbReference type="GO" id="GO:0042910">
    <property type="term" value="F:xenobiotic transmembrane transporter activity"/>
    <property type="evidence" value="ECO:0007669"/>
    <property type="project" value="InterPro"/>
</dbReference>
<organism evidence="14 16">
    <name type="scientific">Anaerostipes hadrus</name>
    <dbReference type="NCBI Taxonomy" id="649756"/>
    <lineage>
        <taxon>Bacteria</taxon>
        <taxon>Bacillati</taxon>
        <taxon>Bacillota</taxon>
        <taxon>Clostridia</taxon>
        <taxon>Lachnospirales</taxon>
        <taxon>Lachnospiraceae</taxon>
        <taxon>Anaerostipes</taxon>
    </lineage>
</organism>
<protein>
    <recommendedName>
        <fullName evidence="4">Probable multidrug resistance protein NorM</fullName>
    </recommendedName>
    <alternativeName>
        <fullName evidence="12">Multidrug-efflux transporter</fullName>
    </alternativeName>
</protein>
<feature type="transmembrane region" description="Helical" evidence="13">
    <location>
        <begin position="180"/>
        <end position="199"/>
    </location>
</feature>
<evidence type="ECO:0000256" key="1">
    <source>
        <dbReference type="ARBA" id="ARBA00003408"/>
    </source>
</evidence>
<dbReference type="NCBIfam" id="TIGR00797">
    <property type="entry name" value="matE"/>
    <property type="match status" value="1"/>
</dbReference>
<evidence type="ECO:0000256" key="10">
    <source>
        <dbReference type="ARBA" id="ARBA00023065"/>
    </source>
</evidence>
<dbReference type="EMBL" id="CP012098">
    <property type="protein sequence ID" value="AQP38510.1"/>
    <property type="molecule type" value="Genomic_DNA"/>
</dbReference>
<dbReference type="InterPro" id="IPR048279">
    <property type="entry name" value="MdtK-like"/>
</dbReference>
<keyword evidence="7" id="KW-1003">Cell membrane</keyword>
<dbReference type="Proteomes" id="UP000188159">
    <property type="component" value="Chromosome"/>
</dbReference>